<name>A0ACB0YYE9_MELEN</name>
<gene>
    <name evidence="1" type="ORF">MENTE1834_LOCUS18154</name>
</gene>
<protein>
    <submittedName>
        <fullName evidence="1">Uncharacterized protein</fullName>
    </submittedName>
</protein>
<sequence>MENNENNLVEEKEGENSLNKNKLIKQLIKDNFKIKSAISSSLPNWRSKYLLNRINSFNKNVEENIRKSPLQLTNKTTTTTLIPQTNNSEENITIKTTSTINTTTIISLLNQTFIENIGENISITTTEKEENTPQFDILNDSLTTSTSSSTSNSKPNILLQSNKLFIPKIIIQNSIKNLTSSILDQCKHLSQPELVEELKRKGTYNPELMAWDVSGVFRFLDRSIVDQYEKQIKTQKSGEQAIKRNIEALEKLLGELKLHCNIRTPEALSRFGNITLANPKHSIISPSMRGGYWEEGEENIMMTRQKRNTIFAQNLFNSSSSERRKRSDFKNKKQLKSQIGDVHIVPFGCDKRGYSEDGYLRLCSACQAIRKLPGDFFPPFINEVVCNEDKACLYFYEYRWFFFKLIFLKINFKAHGKCKQKYMNFVVLRNVGTPLCQVWEKFNLNVRVSCECFVDEMSFFAKYV</sequence>
<organism evidence="1 2">
    <name type="scientific">Meloidogyne enterolobii</name>
    <name type="common">Root-knot nematode worm</name>
    <name type="synonym">Meloidogyne mayaguensis</name>
    <dbReference type="NCBI Taxonomy" id="390850"/>
    <lineage>
        <taxon>Eukaryota</taxon>
        <taxon>Metazoa</taxon>
        <taxon>Ecdysozoa</taxon>
        <taxon>Nematoda</taxon>
        <taxon>Chromadorea</taxon>
        <taxon>Rhabditida</taxon>
        <taxon>Tylenchina</taxon>
        <taxon>Tylenchomorpha</taxon>
        <taxon>Tylenchoidea</taxon>
        <taxon>Meloidogynidae</taxon>
        <taxon>Meloidogyninae</taxon>
        <taxon>Meloidogyne</taxon>
    </lineage>
</organism>
<dbReference type="EMBL" id="CAVMJV010000021">
    <property type="protein sequence ID" value="CAK5068720.1"/>
    <property type="molecule type" value="Genomic_DNA"/>
</dbReference>
<proteinExistence type="predicted"/>
<comment type="caution">
    <text evidence="1">The sequence shown here is derived from an EMBL/GenBank/DDBJ whole genome shotgun (WGS) entry which is preliminary data.</text>
</comment>
<accession>A0ACB0YYE9</accession>
<reference evidence="1" key="1">
    <citation type="submission" date="2023-11" db="EMBL/GenBank/DDBJ databases">
        <authorList>
            <person name="Poullet M."/>
        </authorList>
    </citation>
    <scope>NUCLEOTIDE SEQUENCE</scope>
    <source>
        <strain evidence="1">E1834</strain>
    </source>
</reference>
<keyword evidence="2" id="KW-1185">Reference proteome</keyword>
<evidence type="ECO:0000313" key="2">
    <source>
        <dbReference type="Proteomes" id="UP001497535"/>
    </source>
</evidence>
<dbReference type="Proteomes" id="UP001497535">
    <property type="component" value="Unassembled WGS sequence"/>
</dbReference>
<evidence type="ECO:0000313" key="1">
    <source>
        <dbReference type="EMBL" id="CAK5068720.1"/>
    </source>
</evidence>